<dbReference type="AlphaFoldDB" id="A0A2P2M517"/>
<reference evidence="2" key="1">
    <citation type="submission" date="2018-02" db="EMBL/GenBank/DDBJ databases">
        <title>Rhizophora mucronata_Transcriptome.</title>
        <authorList>
            <person name="Meera S.P."/>
            <person name="Sreeshan A."/>
            <person name="Augustine A."/>
        </authorList>
    </citation>
    <scope>NUCLEOTIDE SEQUENCE</scope>
    <source>
        <tissue evidence="2">Leaf</tissue>
    </source>
</reference>
<organism evidence="2">
    <name type="scientific">Rhizophora mucronata</name>
    <name type="common">Asiatic mangrove</name>
    <dbReference type="NCBI Taxonomy" id="61149"/>
    <lineage>
        <taxon>Eukaryota</taxon>
        <taxon>Viridiplantae</taxon>
        <taxon>Streptophyta</taxon>
        <taxon>Embryophyta</taxon>
        <taxon>Tracheophyta</taxon>
        <taxon>Spermatophyta</taxon>
        <taxon>Magnoliopsida</taxon>
        <taxon>eudicotyledons</taxon>
        <taxon>Gunneridae</taxon>
        <taxon>Pentapetalae</taxon>
        <taxon>rosids</taxon>
        <taxon>fabids</taxon>
        <taxon>Malpighiales</taxon>
        <taxon>Rhizophoraceae</taxon>
        <taxon>Rhizophora</taxon>
    </lineage>
</organism>
<evidence type="ECO:0000256" key="1">
    <source>
        <dbReference type="SAM" id="MobiDB-lite"/>
    </source>
</evidence>
<name>A0A2P2M517_RHIMU</name>
<dbReference type="EMBL" id="GGEC01044823">
    <property type="protein sequence ID" value="MBX25307.1"/>
    <property type="molecule type" value="Transcribed_RNA"/>
</dbReference>
<evidence type="ECO:0000313" key="2">
    <source>
        <dbReference type="EMBL" id="MBX25307.1"/>
    </source>
</evidence>
<sequence>MQETSTYNQIPATEPTSADNRQTNMQPSNTKHNIMEKSTQNKILLEHFNCIINITIWKNSIFCFPNERMHLHTHL</sequence>
<accession>A0A2P2M517</accession>
<feature type="region of interest" description="Disordered" evidence="1">
    <location>
        <begin position="1"/>
        <end position="34"/>
    </location>
</feature>
<proteinExistence type="predicted"/>
<protein>
    <submittedName>
        <fullName evidence="2">Uncharacterized protein</fullName>
    </submittedName>
</protein>